<dbReference type="Proteomes" id="UP000009102">
    <property type="component" value="Chromosome"/>
</dbReference>
<name>D0KZG9_HALNC</name>
<dbReference type="STRING" id="555778.Hneap_1006"/>
<reference evidence="2 3" key="1">
    <citation type="submission" date="2009-10" db="EMBL/GenBank/DDBJ databases">
        <title>Complete sequence of Halothiobacillus neapolitanus c2.</title>
        <authorList>
            <consortium name="US DOE Joint Genome Institute"/>
            <person name="Lucas S."/>
            <person name="Copeland A."/>
            <person name="Lapidus A."/>
            <person name="Glavina del Rio T."/>
            <person name="Tice H."/>
            <person name="Bruce D."/>
            <person name="Goodwin L."/>
            <person name="Pitluck S."/>
            <person name="Davenport K."/>
            <person name="Brettin T."/>
            <person name="Detter J.C."/>
            <person name="Han C."/>
            <person name="Tapia R."/>
            <person name="Larimer F."/>
            <person name="Land M."/>
            <person name="Hauser L."/>
            <person name="Kyrpides N."/>
            <person name="Mikhailova N."/>
            <person name="Kerfeld C."/>
            <person name="Cannon G."/>
            <person name="Heinhort S."/>
        </authorList>
    </citation>
    <scope>NUCLEOTIDE SEQUENCE [LARGE SCALE GENOMIC DNA]</scope>
    <source>
        <strain evidence="3">ATCC 23641 / c2</strain>
    </source>
</reference>
<dbReference type="AlphaFoldDB" id="D0KZG9"/>
<sequence>MSAFKFENFPLTFIIGLICFAWLSFLSVITFG</sequence>
<keyword evidence="3" id="KW-1185">Reference proteome</keyword>
<dbReference type="EMBL" id="CP001801">
    <property type="protein sequence ID" value="ACX95842.1"/>
    <property type="molecule type" value="Genomic_DNA"/>
</dbReference>
<dbReference type="HOGENOM" id="CLU_220456_0_1_6"/>
<proteinExistence type="predicted"/>
<evidence type="ECO:0000256" key="1">
    <source>
        <dbReference type="SAM" id="Phobius"/>
    </source>
</evidence>
<keyword evidence="1" id="KW-1133">Transmembrane helix</keyword>
<gene>
    <name evidence="2" type="ordered locus">Hneap_1006</name>
</gene>
<accession>D0KZG9</accession>
<keyword evidence="1" id="KW-0812">Transmembrane</keyword>
<evidence type="ECO:0000313" key="2">
    <source>
        <dbReference type="EMBL" id="ACX95842.1"/>
    </source>
</evidence>
<keyword evidence="1" id="KW-0472">Membrane</keyword>
<feature type="transmembrane region" description="Helical" evidence="1">
    <location>
        <begin position="12"/>
        <end position="31"/>
    </location>
</feature>
<protein>
    <submittedName>
        <fullName evidence="2">Uncharacterized protein</fullName>
    </submittedName>
</protein>
<evidence type="ECO:0000313" key="3">
    <source>
        <dbReference type="Proteomes" id="UP000009102"/>
    </source>
</evidence>
<dbReference type="KEGG" id="hna:Hneap_1006"/>
<organism evidence="2 3">
    <name type="scientific">Halothiobacillus neapolitanus (strain ATCC 23641 / DSM 15147 / CIP 104769 / NCIMB 8539 / c2)</name>
    <name type="common">Thiobacillus neapolitanus</name>
    <dbReference type="NCBI Taxonomy" id="555778"/>
    <lineage>
        <taxon>Bacteria</taxon>
        <taxon>Pseudomonadati</taxon>
        <taxon>Pseudomonadota</taxon>
        <taxon>Gammaproteobacteria</taxon>
        <taxon>Chromatiales</taxon>
        <taxon>Halothiobacillaceae</taxon>
        <taxon>Halothiobacillus</taxon>
    </lineage>
</organism>